<dbReference type="Pfam" id="PF01523">
    <property type="entry name" value="PmbA_TldD_1st"/>
    <property type="match status" value="1"/>
</dbReference>
<name>A0A212JQ42_9BACT</name>
<dbReference type="InterPro" id="IPR045569">
    <property type="entry name" value="Metalloprtase-TldD/E_C"/>
</dbReference>
<accession>A0A212JQ42</accession>
<evidence type="ECO:0000259" key="6">
    <source>
        <dbReference type="Pfam" id="PF19289"/>
    </source>
</evidence>
<sequence>MIDHLNKQNILDHFSITENNLLKVINEALGKGADYADIFFEHTFSNSISLRDGEVNRAASNIDFGVGIRVVSGDQTGYAYVENTKIAELLKAAKTAAGIASIPSKGITPIEIKEKHFRNHYKIERPWLDISVADKKSFVQKLNDRIFELDARVIKASVSLNDSTSYILFFNSEGILTWDYRPMSLMSGSCTMEQGGKIENGYASRAYRKGFEYLNNDLIETLAKEAVAQTSLMFEAIKPKGGEMPVVMGAGSSGILLHEAIGHTFEADFNRKNISIFSDQLGKKICSPDINVVDDGTIDNARGTINFDDEGVETQKTYIVKDGVLESYLHDRISAKHYNVSPTGNGRRQSFRYAPLPRMRVTYMENGSIPEADIIASVKQGVYVDNFTNGQVQIGAGDFTFFVKTGYLIENGKLTQPIKDINIIGNGAKVLTDITMVGNNLKIDEGTWTCGKDGQSVPVGQGLPSVLVRKLTVGGE</sequence>
<evidence type="ECO:0000256" key="1">
    <source>
        <dbReference type="ARBA" id="ARBA00005836"/>
    </source>
</evidence>
<feature type="domain" description="Metalloprotease TldD/E C-terminal" evidence="6">
    <location>
        <begin position="242"/>
        <end position="475"/>
    </location>
</feature>
<dbReference type="GO" id="GO:0005829">
    <property type="term" value="C:cytosol"/>
    <property type="evidence" value="ECO:0007669"/>
    <property type="project" value="TreeGrafter"/>
</dbReference>
<dbReference type="InterPro" id="IPR035068">
    <property type="entry name" value="TldD/PmbA_N"/>
</dbReference>
<feature type="domain" description="Metalloprotease TldD/E N-terminal" evidence="5">
    <location>
        <begin position="36"/>
        <end position="100"/>
    </location>
</feature>
<evidence type="ECO:0000256" key="2">
    <source>
        <dbReference type="ARBA" id="ARBA00022670"/>
    </source>
</evidence>
<dbReference type="GO" id="GO:0008237">
    <property type="term" value="F:metallopeptidase activity"/>
    <property type="evidence" value="ECO:0007669"/>
    <property type="project" value="UniProtKB-KW"/>
</dbReference>
<gene>
    <name evidence="8" type="primary">tldD</name>
    <name evidence="8" type="ORF">KL86DYS2_12059</name>
</gene>
<keyword evidence="4" id="KW-0482">Metalloprotease</keyword>
<dbReference type="Pfam" id="PF19289">
    <property type="entry name" value="PmbA_TldD_3rd"/>
    <property type="match status" value="1"/>
</dbReference>
<dbReference type="InterPro" id="IPR045570">
    <property type="entry name" value="Metalloprtase-TldD/E_cen_dom"/>
</dbReference>
<dbReference type="InterPro" id="IPR036059">
    <property type="entry name" value="TldD/PmbA_sf"/>
</dbReference>
<dbReference type="EMBL" id="FLUL01000001">
    <property type="protein sequence ID" value="SBW01520.1"/>
    <property type="molecule type" value="Genomic_DNA"/>
</dbReference>
<dbReference type="PANTHER" id="PTHR30624:SF4">
    <property type="entry name" value="METALLOPROTEASE TLDD"/>
    <property type="match status" value="1"/>
</dbReference>
<dbReference type="GO" id="GO:0006508">
    <property type="term" value="P:proteolysis"/>
    <property type="evidence" value="ECO:0007669"/>
    <property type="project" value="UniProtKB-KW"/>
</dbReference>
<keyword evidence="3" id="KW-0378">Hydrolase</keyword>
<evidence type="ECO:0000256" key="4">
    <source>
        <dbReference type="ARBA" id="ARBA00023049"/>
    </source>
</evidence>
<keyword evidence="2" id="KW-0645">Protease</keyword>
<protein>
    <submittedName>
        <fullName evidence="8">Protein TldD homolog</fullName>
    </submittedName>
</protein>
<dbReference type="PANTHER" id="PTHR30624">
    <property type="entry name" value="UNCHARACTERIZED PROTEIN TLDD AND PMBA"/>
    <property type="match status" value="1"/>
</dbReference>
<evidence type="ECO:0000259" key="7">
    <source>
        <dbReference type="Pfam" id="PF19290"/>
    </source>
</evidence>
<feature type="domain" description="Metalloprotease TldD/E central" evidence="7">
    <location>
        <begin position="126"/>
        <end position="231"/>
    </location>
</feature>
<dbReference type="Pfam" id="PF19290">
    <property type="entry name" value="PmbA_TldD_2nd"/>
    <property type="match status" value="1"/>
</dbReference>
<dbReference type="Gene3D" id="3.30.2290.10">
    <property type="entry name" value="PmbA/TldD superfamily"/>
    <property type="match status" value="1"/>
</dbReference>
<dbReference type="InterPro" id="IPR025502">
    <property type="entry name" value="TldD"/>
</dbReference>
<organism evidence="8">
    <name type="scientific">uncultured Dysgonomonas sp</name>
    <dbReference type="NCBI Taxonomy" id="206096"/>
    <lineage>
        <taxon>Bacteria</taxon>
        <taxon>Pseudomonadati</taxon>
        <taxon>Bacteroidota</taxon>
        <taxon>Bacteroidia</taxon>
        <taxon>Bacteroidales</taxon>
        <taxon>Dysgonomonadaceae</taxon>
        <taxon>Dysgonomonas</taxon>
        <taxon>environmental samples</taxon>
    </lineage>
</organism>
<dbReference type="SUPFAM" id="SSF111283">
    <property type="entry name" value="Putative modulator of DNA gyrase, PmbA/TldD"/>
    <property type="match status" value="1"/>
</dbReference>
<dbReference type="InterPro" id="IPR002510">
    <property type="entry name" value="Metalloprtase-TldD/E_N"/>
</dbReference>
<dbReference type="InterPro" id="IPR051463">
    <property type="entry name" value="Peptidase_U62_metallo"/>
</dbReference>
<evidence type="ECO:0000256" key="3">
    <source>
        <dbReference type="ARBA" id="ARBA00022801"/>
    </source>
</evidence>
<dbReference type="AlphaFoldDB" id="A0A212JQ42"/>
<dbReference type="PIRSF" id="PIRSF004919">
    <property type="entry name" value="TldD"/>
    <property type="match status" value="1"/>
</dbReference>
<dbReference type="RefSeq" id="WP_296949608.1">
    <property type="nucleotide sequence ID" value="NZ_LT599021.1"/>
</dbReference>
<reference evidence="8" key="1">
    <citation type="submission" date="2016-04" db="EMBL/GenBank/DDBJ databases">
        <authorList>
            <person name="Evans L.H."/>
            <person name="Alamgir A."/>
            <person name="Owens N."/>
            <person name="Weber N.D."/>
            <person name="Virtaneva K."/>
            <person name="Barbian K."/>
            <person name="Babar A."/>
            <person name="Rosenke K."/>
        </authorList>
    </citation>
    <scope>NUCLEOTIDE SEQUENCE</scope>
    <source>
        <strain evidence="8">86-2</strain>
    </source>
</reference>
<comment type="similarity">
    <text evidence="1">Belongs to the peptidase U62 family.</text>
</comment>
<evidence type="ECO:0000313" key="8">
    <source>
        <dbReference type="EMBL" id="SBW01520.1"/>
    </source>
</evidence>
<proteinExistence type="inferred from homology"/>
<evidence type="ECO:0000259" key="5">
    <source>
        <dbReference type="Pfam" id="PF01523"/>
    </source>
</evidence>